<gene>
    <name evidence="2" type="ORF">D3H35_24930</name>
</gene>
<accession>A0A398CFU9</accession>
<dbReference type="RefSeq" id="WP_119151846.1">
    <property type="nucleotide sequence ID" value="NZ_JBHSOV010000032.1"/>
</dbReference>
<evidence type="ECO:0000313" key="3">
    <source>
        <dbReference type="Proteomes" id="UP000266340"/>
    </source>
</evidence>
<reference evidence="2 3" key="1">
    <citation type="submission" date="2018-09" db="EMBL/GenBank/DDBJ databases">
        <title>Cohnella cavernae sp. nov., isolated from a karst cave.</title>
        <authorList>
            <person name="Zhu H."/>
        </authorList>
    </citation>
    <scope>NUCLEOTIDE SEQUENCE [LARGE SCALE GENOMIC DNA]</scope>
    <source>
        <strain evidence="2 3">K2E09-144</strain>
    </source>
</reference>
<feature type="domain" description="RadC-like JAB" evidence="1">
    <location>
        <begin position="1"/>
        <end position="37"/>
    </location>
</feature>
<dbReference type="EMBL" id="QXJM01000040">
    <property type="protein sequence ID" value="RIE01593.1"/>
    <property type="molecule type" value="Genomic_DNA"/>
</dbReference>
<proteinExistence type="predicted"/>
<dbReference type="Gene3D" id="3.40.140.10">
    <property type="entry name" value="Cytidine Deaminase, domain 2"/>
    <property type="match status" value="1"/>
</dbReference>
<protein>
    <recommendedName>
        <fullName evidence="1">RadC-like JAB domain-containing protein</fullName>
    </recommendedName>
</protein>
<dbReference type="Pfam" id="PF04002">
    <property type="entry name" value="RadC"/>
    <property type="match status" value="1"/>
</dbReference>
<name>A0A398CFU9_9BACL</name>
<organism evidence="2 3">
    <name type="scientific">Cohnella faecalis</name>
    <dbReference type="NCBI Taxonomy" id="2315694"/>
    <lineage>
        <taxon>Bacteria</taxon>
        <taxon>Bacillati</taxon>
        <taxon>Bacillota</taxon>
        <taxon>Bacilli</taxon>
        <taxon>Bacillales</taxon>
        <taxon>Paenibacillaceae</taxon>
        <taxon>Cohnella</taxon>
    </lineage>
</organism>
<evidence type="ECO:0000313" key="2">
    <source>
        <dbReference type="EMBL" id="RIE01593.1"/>
    </source>
</evidence>
<keyword evidence="3" id="KW-1185">Reference proteome</keyword>
<dbReference type="Proteomes" id="UP000266340">
    <property type="component" value="Unassembled WGS sequence"/>
</dbReference>
<dbReference type="AlphaFoldDB" id="A0A398CFU9"/>
<dbReference type="OrthoDB" id="9804482at2"/>
<evidence type="ECO:0000259" key="1">
    <source>
        <dbReference type="Pfam" id="PF04002"/>
    </source>
</evidence>
<comment type="caution">
    <text evidence="2">The sequence shown here is derived from an EMBL/GenBank/DDBJ whole genome shotgun (WGS) entry which is preliminary data.</text>
</comment>
<sequence length="56" mass="6188">MIAIQVVAVGTLDSLLVHPREVFKTTILANTTHIVFMLTIVCRPLASAEEIIKLKE</sequence>
<dbReference type="InterPro" id="IPR025657">
    <property type="entry name" value="RadC_JAB"/>
</dbReference>